<feature type="region of interest" description="Disordered" evidence="1">
    <location>
        <begin position="127"/>
        <end position="153"/>
    </location>
</feature>
<evidence type="ECO:0000256" key="1">
    <source>
        <dbReference type="SAM" id="MobiDB-lite"/>
    </source>
</evidence>
<feature type="compositionally biased region" description="Polar residues" evidence="1">
    <location>
        <begin position="129"/>
        <end position="153"/>
    </location>
</feature>
<feature type="region of interest" description="Disordered" evidence="1">
    <location>
        <begin position="184"/>
        <end position="211"/>
    </location>
</feature>
<gene>
    <name evidence="2" type="ORF">RJT34_14428</name>
</gene>
<reference evidence="2 3" key="1">
    <citation type="submission" date="2024-01" db="EMBL/GenBank/DDBJ databases">
        <title>The genomes of 5 underutilized Papilionoideae crops provide insights into root nodulation and disease resistance.</title>
        <authorList>
            <person name="Yuan L."/>
        </authorList>
    </citation>
    <scope>NUCLEOTIDE SEQUENCE [LARGE SCALE GENOMIC DNA]</scope>
    <source>
        <strain evidence="2">LY-2023</strain>
        <tissue evidence="2">Leaf</tissue>
    </source>
</reference>
<feature type="compositionally biased region" description="Polar residues" evidence="1">
    <location>
        <begin position="198"/>
        <end position="211"/>
    </location>
</feature>
<name>A0AAN9JSH5_CLITE</name>
<sequence>MAVFMLFNSLMKGRKVVIGVWQATIGGGGGKHILMLLQLMEALQMKKRAVAISVNESAKDTDQYASVCEGSNESMQSYSHEKRGHFCHENPICQWDSLANGSDDQTRNQDVLSHLLRNLASLAEAGTSGAVQNVPNTDSQGPESSKPFSSSTKMADGLIHLDPPASRVQREMIPANNMAQNSIDSGSCGVGSLKSPLGPQSSNVLQSRDSLPQSVAAKTTVRRNGLSNIDLNDVCDDVQDLCQPCESPAREWPLPGLQTGPPPDPHTCHSLCMDVMGV</sequence>
<accession>A0AAN9JSH5</accession>
<dbReference type="AlphaFoldDB" id="A0AAN9JSH5"/>
<evidence type="ECO:0000313" key="2">
    <source>
        <dbReference type="EMBL" id="KAK7303521.1"/>
    </source>
</evidence>
<evidence type="ECO:0000313" key="3">
    <source>
        <dbReference type="Proteomes" id="UP001359559"/>
    </source>
</evidence>
<keyword evidence="3" id="KW-1185">Reference proteome</keyword>
<dbReference type="EMBL" id="JAYKXN010000003">
    <property type="protein sequence ID" value="KAK7303521.1"/>
    <property type="molecule type" value="Genomic_DNA"/>
</dbReference>
<dbReference type="Proteomes" id="UP001359559">
    <property type="component" value="Unassembled WGS sequence"/>
</dbReference>
<comment type="caution">
    <text evidence="2">The sequence shown here is derived from an EMBL/GenBank/DDBJ whole genome shotgun (WGS) entry which is preliminary data.</text>
</comment>
<organism evidence="2 3">
    <name type="scientific">Clitoria ternatea</name>
    <name type="common">Butterfly pea</name>
    <dbReference type="NCBI Taxonomy" id="43366"/>
    <lineage>
        <taxon>Eukaryota</taxon>
        <taxon>Viridiplantae</taxon>
        <taxon>Streptophyta</taxon>
        <taxon>Embryophyta</taxon>
        <taxon>Tracheophyta</taxon>
        <taxon>Spermatophyta</taxon>
        <taxon>Magnoliopsida</taxon>
        <taxon>eudicotyledons</taxon>
        <taxon>Gunneridae</taxon>
        <taxon>Pentapetalae</taxon>
        <taxon>rosids</taxon>
        <taxon>fabids</taxon>
        <taxon>Fabales</taxon>
        <taxon>Fabaceae</taxon>
        <taxon>Papilionoideae</taxon>
        <taxon>50 kb inversion clade</taxon>
        <taxon>NPAAA clade</taxon>
        <taxon>indigoferoid/millettioid clade</taxon>
        <taxon>Phaseoleae</taxon>
        <taxon>Clitoria</taxon>
    </lineage>
</organism>
<protein>
    <submittedName>
        <fullName evidence="2">Uncharacterized protein</fullName>
    </submittedName>
</protein>
<proteinExistence type="predicted"/>